<keyword evidence="4" id="KW-1185">Reference proteome</keyword>
<feature type="compositionally biased region" description="Acidic residues" evidence="1">
    <location>
        <begin position="187"/>
        <end position="201"/>
    </location>
</feature>
<evidence type="ECO:0000313" key="4">
    <source>
        <dbReference type="Proteomes" id="UP000494106"/>
    </source>
</evidence>
<dbReference type="OrthoDB" id="8192965at2759"/>
<feature type="compositionally biased region" description="Polar residues" evidence="1">
    <location>
        <begin position="125"/>
        <end position="136"/>
    </location>
</feature>
<feature type="chain" id="PRO_5035770525" evidence="2">
    <location>
        <begin position="17"/>
        <end position="350"/>
    </location>
</feature>
<evidence type="ECO:0000256" key="1">
    <source>
        <dbReference type="SAM" id="MobiDB-lite"/>
    </source>
</evidence>
<gene>
    <name evidence="3" type="ORF">APLA_LOCUS154</name>
</gene>
<feature type="region of interest" description="Disordered" evidence="1">
    <location>
        <begin position="125"/>
        <end position="156"/>
    </location>
</feature>
<evidence type="ECO:0000313" key="3">
    <source>
        <dbReference type="EMBL" id="CAB3220157.1"/>
    </source>
</evidence>
<reference evidence="3 4" key="1">
    <citation type="submission" date="2020-04" db="EMBL/GenBank/DDBJ databases">
        <authorList>
            <person name="Wallbank WR R."/>
            <person name="Pardo Diaz C."/>
            <person name="Kozak K."/>
            <person name="Martin S."/>
            <person name="Jiggins C."/>
            <person name="Moest M."/>
            <person name="Warren A I."/>
            <person name="Byers J.R.P. K."/>
            <person name="Montejo-Kovacevich G."/>
            <person name="Yen C E."/>
        </authorList>
    </citation>
    <scope>NUCLEOTIDE SEQUENCE [LARGE SCALE GENOMIC DNA]</scope>
</reference>
<dbReference type="AlphaFoldDB" id="A0A8S0YMF0"/>
<keyword evidence="2" id="KW-0732">Signal</keyword>
<accession>A0A8S0YMF0</accession>
<dbReference type="EMBL" id="CADEBC010000045">
    <property type="protein sequence ID" value="CAB3220157.1"/>
    <property type="molecule type" value="Genomic_DNA"/>
</dbReference>
<organism evidence="3 4">
    <name type="scientific">Arctia plantaginis</name>
    <name type="common">Wood tiger moth</name>
    <name type="synonym">Phalaena plantaginis</name>
    <dbReference type="NCBI Taxonomy" id="874455"/>
    <lineage>
        <taxon>Eukaryota</taxon>
        <taxon>Metazoa</taxon>
        <taxon>Ecdysozoa</taxon>
        <taxon>Arthropoda</taxon>
        <taxon>Hexapoda</taxon>
        <taxon>Insecta</taxon>
        <taxon>Pterygota</taxon>
        <taxon>Neoptera</taxon>
        <taxon>Endopterygota</taxon>
        <taxon>Lepidoptera</taxon>
        <taxon>Glossata</taxon>
        <taxon>Ditrysia</taxon>
        <taxon>Noctuoidea</taxon>
        <taxon>Erebidae</taxon>
        <taxon>Arctiinae</taxon>
        <taxon>Arctia</taxon>
    </lineage>
</organism>
<sequence length="350" mass="39598">MLLVFVLCHLSVLVAANPFHKYPFVFLLDVGNEELEKTNSEQIRVSVPGGSIALRYPAIGYGNTIGHIRVSGIDFGTDLKASIVDGGPGYKYVVLVFVGKPDTPYDAVLTVQTVIDNNINIQNVENIANSEPNTNQSEEDKNDSAEDLSDTDIDKNVQSETYIENNNAELMQSSSNMYSYVNNESVNDTEDDDDSDYNNEEIEGKQVYSDINSEYSVENADFEDVNNAKDIHTQYTDDIDKENPNVQLKSVQLEETDDDERYDGEVNLKTKPSEQQPEGLTDYEDFQEHLNYGNEIYSQEEYQKSSNYQEDPLDYVDPYAEEFNDGVDEYKDLNNNNNYIDADDSYAVAY</sequence>
<name>A0A8S0YMF0_ARCPL</name>
<dbReference type="Proteomes" id="UP000494106">
    <property type="component" value="Unassembled WGS sequence"/>
</dbReference>
<comment type="caution">
    <text evidence="3">The sequence shown here is derived from an EMBL/GenBank/DDBJ whole genome shotgun (WGS) entry which is preliminary data.</text>
</comment>
<feature type="signal peptide" evidence="2">
    <location>
        <begin position="1"/>
        <end position="16"/>
    </location>
</feature>
<proteinExistence type="predicted"/>
<evidence type="ECO:0000256" key="2">
    <source>
        <dbReference type="SAM" id="SignalP"/>
    </source>
</evidence>
<protein>
    <submittedName>
        <fullName evidence="3">Uncharacterized protein</fullName>
    </submittedName>
</protein>
<feature type="region of interest" description="Disordered" evidence="1">
    <location>
        <begin position="184"/>
        <end position="210"/>
    </location>
</feature>